<dbReference type="EMBL" id="GBRH01257982">
    <property type="protein sequence ID" value="JAD39913.1"/>
    <property type="molecule type" value="Transcribed_RNA"/>
</dbReference>
<evidence type="ECO:0000313" key="1">
    <source>
        <dbReference type="EMBL" id="JAD39913.1"/>
    </source>
</evidence>
<organism evidence="1">
    <name type="scientific">Arundo donax</name>
    <name type="common">Giant reed</name>
    <name type="synonym">Donax arundinaceus</name>
    <dbReference type="NCBI Taxonomy" id="35708"/>
    <lineage>
        <taxon>Eukaryota</taxon>
        <taxon>Viridiplantae</taxon>
        <taxon>Streptophyta</taxon>
        <taxon>Embryophyta</taxon>
        <taxon>Tracheophyta</taxon>
        <taxon>Spermatophyta</taxon>
        <taxon>Magnoliopsida</taxon>
        <taxon>Liliopsida</taxon>
        <taxon>Poales</taxon>
        <taxon>Poaceae</taxon>
        <taxon>PACMAD clade</taxon>
        <taxon>Arundinoideae</taxon>
        <taxon>Arundineae</taxon>
        <taxon>Arundo</taxon>
    </lineage>
</organism>
<name>A0A0A8ZQD1_ARUDO</name>
<accession>A0A0A8ZQD1</accession>
<reference evidence="1" key="2">
    <citation type="journal article" date="2015" name="Data Brief">
        <title>Shoot transcriptome of the giant reed, Arundo donax.</title>
        <authorList>
            <person name="Barrero R.A."/>
            <person name="Guerrero F.D."/>
            <person name="Moolhuijzen P."/>
            <person name="Goolsby J.A."/>
            <person name="Tidwell J."/>
            <person name="Bellgard S.E."/>
            <person name="Bellgard M.I."/>
        </authorList>
    </citation>
    <scope>NUCLEOTIDE SEQUENCE</scope>
    <source>
        <tissue evidence="1">Shoot tissue taken approximately 20 cm above the soil surface</tissue>
    </source>
</reference>
<protein>
    <submittedName>
        <fullName evidence="1">Uncharacterized protein</fullName>
    </submittedName>
</protein>
<sequence length="29" mass="3417">MKAYALLKCLNAKSKLPYIKKYLFLVENL</sequence>
<dbReference type="AlphaFoldDB" id="A0A0A8ZQD1"/>
<proteinExistence type="predicted"/>
<reference evidence="1" key="1">
    <citation type="submission" date="2014-09" db="EMBL/GenBank/DDBJ databases">
        <authorList>
            <person name="Magalhaes I.L.F."/>
            <person name="Oliveira U."/>
            <person name="Santos F.R."/>
            <person name="Vidigal T.H.D.A."/>
            <person name="Brescovit A.D."/>
            <person name="Santos A.J."/>
        </authorList>
    </citation>
    <scope>NUCLEOTIDE SEQUENCE</scope>
    <source>
        <tissue evidence="1">Shoot tissue taken approximately 20 cm above the soil surface</tissue>
    </source>
</reference>